<feature type="domain" description="NAC" evidence="6">
    <location>
        <begin position="1"/>
        <end position="143"/>
    </location>
</feature>
<sequence>MVYLRNKIMRGCDDLPDYIPTADVFGTSPDQLPFIWNFGCDSSIAYRCEYSTGEKWFCYTVEPNDNVFTGDGYWTTTSEEAIYIDGQVDGYKKEFIYYCGMERPGESTNWYIHQFRLNPDVYIVNDVGNNVEYKISIVVAYMEFRKETVVQSNL</sequence>
<protein>
    <submittedName>
        <fullName evidence="8">Transcription factor JUNGBRUNNEN 1-like</fullName>
    </submittedName>
</protein>
<keyword evidence="7" id="KW-1185">Reference proteome</keyword>
<organism evidence="7 8">
    <name type="scientific">Coffea arabica</name>
    <name type="common">Arabian coffee</name>
    <dbReference type="NCBI Taxonomy" id="13443"/>
    <lineage>
        <taxon>Eukaryota</taxon>
        <taxon>Viridiplantae</taxon>
        <taxon>Streptophyta</taxon>
        <taxon>Embryophyta</taxon>
        <taxon>Tracheophyta</taxon>
        <taxon>Spermatophyta</taxon>
        <taxon>Magnoliopsida</taxon>
        <taxon>eudicotyledons</taxon>
        <taxon>Gunneridae</taxon>
        <taxon>Pentapetalae</taxon>
        <taxon>asterids</taxon>
        <taxon>lamiids</taxon>
        <taxon>Gentianales</taxon>
        <taxon>Rubiaceae</taxon>
        <taxon>Ixoroideae</taxon>
        <taxon>Gardenieae complex</taxon>
        <taxon>Bertiereae - Coffeeae clade</taxon>
        <taxon>Coffeeae</taxon>
        <taxon>Coffea</taxon>
    </lineage>
</organism>
<dbReference type="InterPro" id="IPR003441">
    <property type="entry name" value="NAC-dom"/>
</dbReference>
<evidence type="ECO:0000256" key="4">
    <source>
        <dbReference type="ARBA" id="ARBA00023163"/>
    </source>
</evidence>
<dbReference type="GO" id="GO:0006355">
    <property type="term" value="P:regulation of DNA-templated transcription"/>
    <property type="evidence" value="ECO:0007669"/>
    <property type="project" value="InterPro"/>
</dbReference>
<evidence type="ECO:0000259" key="6">
    <source>
        <dbReference type="PROSITE" id="PS51005"/>
    </source>
</evidence>
<keyword evidence="2" id="KW-0805">Transcription regulation</keyword>
<evidence type="ECO:0000313" key="7">
    <source>
        <dbReference type="Proteomes" id="UP001652660"/>
    </source>
</evidence>
<evidence type="ECO:0000256" key="2">
    <source>
        <dbReference type="ARBA" id="ARBA00023015"/>
    </source>
</evidence>
<dbReference type="GO" id="GO:0005634">
    <property type="term" value="C:nucleus"/>
    <property type="evidence" value="ECO:0007669"/>
    <property type="project" value="UniProtKB-SubCell"/>
</dbReference>
<dbReference type="InterPro" id="IPR036093">
    <property type="entry name" value="NAC_dom_sf"/>
</dbReference>
<dbReference type="OrthoDB" id="1592334at2759"/>
<accession>A0A6P6U987</accession>
<dbReference type="GeneID" id="113708244"/>
<evidence type="ECO:0000313" key="8">
    <source>
        <dbReference type="RefSeq" id="XP_027086507.1"/>
    </source>
</evidence>
<reference evidence="8" key="2">
    <citation type="submission" date="2025-08" db="UniProtKB">
        <authorList>
            <consortium name="RefSeq"/>
        </authorList>
    </citation>
    <scope>IDENTIFICATION</scope>
    <source>
        <tissue evidence="8">Leaves</tissue>
    </source>
</reference>
<dbReference type="Pfam" id="PF02365">
    <property type="entry name" value="NAM"/>
    <property type="match status" value="1"/>
</dbReference>
<dbReference type="PROSITE" id="PS51005">
    <property type="entry name" value="NAC"/>
    <property type="match status" value="1"/>
</dbReference>
<dbReference type="AlphaFoldDB" id="A0A6P6U987"/>
<evidence type="ECO:0000256" key="3">
    <source>
        <dbReference type="ARBA" id="ARBA00023125"/>
    </source>
</evidence>
<name>A0A6P6U987_COFAR</name>
<comment type="subcellular location">
    <subcellularLocation>
        <location evidence="1">Nucleus</location>
    </subcellularLocation>
</comment>
<reference evidence="7" key="1">
    <citation type="journal article" date="2025" name="Foods">
        <title>Unveiling the Microbial Signatures of Arabica Coffee Cherries: Insights into Ripeness Specific Diversity, Functional Traits, and Implications for Quality and Safety.</title>
        <authorList>
            <consortium name="RefSeq"/>
            <person name="Tenea G.N."/>
            <person name="Cifuentes V."/>
            <person name="Reyes P."/>
            <person name="Cevallos-Vallejos M."/>
        </authorList>
    </citation>
    <scope>NUCLEOTIDE SEQUENCE [LARGE SCALE GENOMIC DNA]</scope>
</reference>
<dbReference type="Proteomes" id="UP001652660">
    <property type="component" value="Chromosome 9c"/>
</dbReference>
<gene>
    <name evidence="8" type="primary">LOC113708244</name>
</gene>
<dbReference type="PANTHER" id="PTHR31989">
    <property type="entry name" value="NAC DOMAIN-CONTAINING PROTEIN 82-RELATED"/>
    <property type="match status" value="1"/>
</dbReference>
<evidence type="ECO:0000256" key="5">
    <source>
        <dbReference type="ARBA" id="ARBA00023242"/>
    </source>
</evidence>
<dbReference type="RefSeq" id="XP_027086507.1">
    <property type="nucleotide sequence ID" value="XM_027230706.1"/>
</dbReference>
<keyword evidence="4" id="KW-0804">Transcription</keyword>
<proteinExistence type="predicted"/>
<dbReference type="SUPFAM" id="SSF101941">
    <property type="entry name" value="NAC domain"/>
    <property type="match status" value="1"/>
</dbReference>
<dbReference type="GO" id="GO:0003677">
    <property type="term" value="F:DNA binding"/>
    <property type="evidence" value="ECO:0007669"/>
    <property type="project" value="UniProtKB-KW"/>
</dbReference>
<keyword evidence="5" id="KW-0539">Nucleus</keyword>
<dbReference type="Gene3D" id="2.170.150.80">
    <property type="entry name" value="NAC domain"/>
    <property type="match status" value="1"/>
</dbReference>
<keyword evidence="3" id="KW-0238">DNA-binding</keyword>
<evidence type="ECO:0000256" key="1">
    <source>
        <dbReference type="ARBA" id="ARBA00004123"/>
    </source>
</evidence>